<gene>
    <name evidence="3" type="ORF">NLI96_g11547</name>
</gene>
<feature type="transmembrane region" description="Helical" evidence="2">
    <location>
        <begin position="58"/>
        <end position="83"/>
    </location>
</feature>
<dbReference type="AlphaFoldDB" id="A0AAD5Y8C5"/>
<dbReference type="EMBL" id="JANAWD010000786">
    <property type="protein sequence ID" value="KAJ3475865.1"/>
    <property type="molecule type" value="Genomic_DNA"/>
</dbReference>
<name>A0AAD5Y8C5_9APHY</name>
<keyword evidence="2" id="KW-0812">Transmembrane</keyword>
<evidence type="ECO:0000256" key="1">
    <source>
        <dbReference type="SAM" id="MobiDB-lite"/>
    </source>
</evidence>
<feature type="transmembrane region" description="Helical" evidence="2">
    <location>
        <begin position="90"/>
        <end position="109"/>
    </location>
</feature>
<protein>
    <submittedName>
        <fullName evidence="3">Uncharacterized protein</fullName>
    </submittedName>
</protein>
<sequence length="220" mass="23478">MHPLEEARQKKIYNKGPRPDPGRWWGSIPISCGRGKPEDNVVDEPPPPPPVDPVNSPVLLPLTFALLSLSLSLSLSIIVVVNVHEVGDTPVVVAVAVPLVLFLVPVPFLDHVLVANTADAKAEEAMAHVNDASEEENETTGAAVENEKISEVAVAAGQGDVVVFHYDLEGAPEVAVEVRKDYYDVVAVVTAVDDLVLVVAAVVGLYHRKESPEGALRHSS</sequence>
<feature type="transmembrane region" description="Helical" evidence="2">
    <location>
        <begin position="185"/>
        <end position="207"/>
    </location>
</feature>
<keyword evidence="2" id="KW-0472">Membrane</keyword>
<evidence type="ECO:0000313" key="3">
    <source>
        <dbReference type="EMBL" id="KAJ3475865.1"/>
    </source>
</evidence>
<evidence type="ECO:0000256" key="2">
    <source>
        <dbReference type="SAM" id="Phobius"/>
    </source>
</evidence>
<comment type="caution">
    <text evidence="3">The sequence shown here is derived from an EMBL/GenBank/DDBJ whole genome shotgun (WGS) entry which is preliminary data.</text>
</comment>
<evidence type="ECO:0000313" key="4">
    <source>
        <dbReference type="Proteomes" id="UP001212997"/>
    </source>
</evidence>
<organism evidence="3 4">
    <name type="scientific">Meripilus lineatus</name>
    <dbReference type="NCBI Taxonomy" id="2056292"/>
    <lineage>
        <taxon>Eukaryota</taxon>
        <taxon>Fungi</taxon>
        <taxon>Dikarya</taxon>
        <taxon>Basidiomycota</taxon>
        <taxon>Agaricomycotina</taxon>
        <taxon>Agaricomycetes</taxon>
        <taxon>Polyporales</taxon>
        <taxon>Meripilaceae</taxon>
        <taxon>Meripilus</taxon>
    </lineage>
</organism>
<feature type="region of interest" description="Disordered" evidence="1">
    <location>
        <begin position="1"/>
        <end position="50"/>
    </location>
</feature>
<reference evidence="3" key="1">
    <citation type="submission" date="2022-07" db="EMBL/GenBank/DDBJ databases">
        <title>Genome Sequence of Physisporinus lineatus.</title>
        <authorList>
            <person name="Buettner E."/>
        </authorList>
    </citation>
    <scope>NUCLEOTIDE SEQUENCE</scope>
    <source>
        <strain evidence="3">VT162</strain>
    </source>
</reference>
<keyword evidence="4" id="KW-1185">Reference proteome</keyword>
<proteinExistence type="predicted"/>
<dbReference type="Proteomes" id="UP001212997">
    <property type="component" value="Unassembled WGS sequence"/>
</dbReference>
<accession>A0AAD5Y8C5</accession>
<keyword evidence="2" id="KW-1133">Transmembrane helix</keyword>